<evidence type="ECO:0000313" key="3">
    <source>
        <dbReference type="EnsemblMetazoa" id="ISCW009134-PA"/>
    </source>
</evidence>
<gene>
    <name evidence="2" type="ORF">IscW_ISCW009134</name>
</gene>
<dbReference type="EMBL" id="ABJB010328604">
    <property type="status" value="NOT_ANNOTATED_CDS"/>
    <property type="molecule type" value="Genomic_DNA"/>
</dbReference>
<evidence type="ECO:0000313" key="4">
    <source>
        <dbReference type="Proteomes" id="UP000001555"/>
    </source>
</evidence>
<feature type="transmembrane region" description="Helical" evidence="1">
    <location>
        <begin position="7"/>
        <end position="28"/>
    </location>
</feature>
<reference evidence="2 4" key="1">
    <citation type="submission" date="2008-03" db="EMBL/GenBank/DDBJ databases">
        <title>Annotation of Ixodes scapularis.</title>
        <authorList>
            <consortium name="Ixodes scapularis Genome Project Consortium"/>
            <person name="Caler E."/>
            <person name="Hannick L.I."/>
            <person name="Bidwell S."/>
            <person name="Joardar V."/>
            <person name="Thiagarajan M."/>
            <person name="Amedeo P."/>
            <person name="Galinsky K.J."/>
            <person name="Schobel S."/>
            <person name="Inman J."/>
            <person name="Hostetler J."/>
            <person name="Miller J."/>
            <person name="Hammond M."/>
            <person name="Megy K."/>
            <person name="Lawson D."/>
            <person name="Kodira C."/>
            <person name="Sutton G."/>
            <person name="Meyer J."/>
            <person name="Hill C.A."/>
            <person name="Birren B."/>
            <person name="Nene V."/>
            <person name="Collins F."/>
            <person name="Alarcon-Chaidez F."/>
            <person name="Wikel S."/>
            <person name="Strausberg R."/>
        </authorList>
    </citation>
    <scope>NUCLEOTIDE SEQUENCE [LARGE SCALE GENOMIC DNA]</scope>
    <source>
        <strain evidence="4">Wikel</strain>
        <strain evidence="2">Wikel colony</strain>
    </source>
</reference>
<sequence>MSNEAKMALRVLWTIFWFLVLVYFSYWIAFFCAFWYILLLAFVPFMPALKNVEESLHKGVRMPYLCSDNMRMGRSLNDGIQVICS</sequence>
<keyword evidence="1" id="KW-1133">Transmembrane helix</keyword>
<dbReference type="Proteomes" id="UP000001555">
    <property type="component" value="Unassembled WGS sequence"/>
</dbReference>
<dbReference type="PANTHER" id="PTHR39948:SF1">
    <property type="entry name" value="GEO11419P1"/>
    <property type="match status" value="1"/>
</dbReference>
<organism>
    <name type="scientific">Ixodes scapularis</name>
    <name type="common">Black-legged tick</name>
    <name type="synonym">Deer tick</name>
    <dbReference type="NCBI Taxonomy" id="6945"/>
    <lineage>
        <taxon>Eukaryota</taxon>
        <taxon>Metazoa</taxon>
        <taxon>Ecdysozoa</taxon>
        <taxon>Arthropoda</taxon>
        <taxon>Chelicerata</taxon>
        <taxon>Arachnida</taxon>
        <taxon>Acari</taxon>
        <taxon>Parasitiformes</taxon>
        <taxon>Ixodida</taxon>
        <taxon>Ixodoidea</taxon>
        <taxon>Ixodidae</taxon>
        <taxon>Ixodinae</taxon>
        <taxon>Ixodes</taxon>
    </lineage>
</organism>
<protein>
    <submittedName>
        <fullName evidence="2 3">Secreted protein, putative</fullName>
    </submittedName>
</protein>
<keyword evidence="1" id="KW-0812">Transmembrane</keyword>
<dbReference type="InParanoid" id="B7Q153"/>
<dbReference type="EnsemblMetazoa" id="ISCW009134-RA">
    <property type="protein sequence ID" value="ISCW009134-PA"/>
    <property type="gene ID" value="ISCW009134"/>
</dbReference>
<dbReference type="HOGENOM" id="CLU_185534_0_0_1"/>
<dbReference type="PANTHER" id="PTHR39948">
    <property type="entry name" value="GEO11419P1"/>
    <property type="match status" value="1"/>
</dbReference>
<reference evidence="3" key="2">
    <citation type="submission" date="2020-05" db="UniProtKB">
        <authorList>
            <consortium name="EnsemblMetazoa"/>
        </authorList>
    </citation>
    <scope>IDENTIFICATION</scope>
    <source>
        <strain evidence="3">wikel</strain>
    </source>
</reference>
<name>B7Q153_IXOSC</name>
<dbReference type="VEuPathDB" id="VectorBase:ISCI009134"/>
<accession>B7Q153</accession>
<evidence type="ECO:0000313" key="2">
    <source>
        <dbReference type="EMBL" id="EEC12575.1"/>
    </source>
</evidence>
<dbReference type="PaxDb" id="6945-B7Q153"/>
<dbReference type="VEuPathDB" id="VectorBase:ISCW009134"/>
<keyword evidence="4" id="KW-1185">Reference proteome</keyword>
<dbReference type="AlphaFoldDB" id="B7Q153"/>
<keyword evidence="1" id="KW-0472">Membrane</keyword>
<proteinExistence type="predicted"/>
<evidence type="ECO:0000256" key="1">
    <source>
        <dbReference type="SAM" id="Phobius"/>
    </source>
</evidence>
<dbReference type="EMBL" id="DS835887">
    <property type="protein sequence ID" value="EEC12575.1"/>
    <property type="molecule type" value="Genomic_DNA"/>
</dbReference>